<keyword evidence="7" id="KW-0808">Transferase</keyword>
<dbReference type="PROSITE" id="PS01277">
    <property type="entry name" value="RIBONUCLEASE_PH"/>
    <property type="match status" value="1"/>
</dbReference>
<keyword evidence="6" id="KW-0694">RNA-binding</keyword>
<comment type="catalytic activity">
    <reaction evidence="7">
        <text>tRNA(n+1) + phosphate = tRNA(n) + a ribonucleoside 5'-diphosphate</text>
        <dbReference type="Rhea" id="RHEA:10628"/>
        <dbReference type="Rhea" id="RHEA-COMP:17343"/>
        <dbReference type="Rhea" id="RHEA-COMP:17344"/>
        <dbReference type="ChEBI" id="CHEBI:43474"/>
        <dbReference type="ChEBI" id="CHEBI:57930"/>
        <dbReference type="ChEBI" id="CHEBI:173114"/>
        <dbReference type="EC" id="2.7.7.56"/>
    </reaction>
</comment>
<dbReference type="InterPro" id="IPR027408">
    <property type="entry name" value="PNPase/RNase_PH_dom_sf"/>
</dbReference>
<dbReference type="InterPro" id="IPR020568">
    <property type="entry name" value="Ribosomal_Su5_D2-typ_SF"/>
</dbReference>
<comment type="caution">
    <text evidence="10">The sequence shown here is derived from an EMBL/GenBank/DDBJ whole genome shotgun (WGS) entry which is preliminary data.</text>
</comment>
<dbReference type="RefSeq" id="WP_330199325.1">
    <property type="nucleotide sequence ID" value="NZ_JAZDRP010000005.1"/>
</dbReference>
<comment type="function">
    <text evidence="7">Phosphorolytic 3'-5' exoribonuclease that plays an important role in tRNA 3'-end maturation. Removes nucleotide residues following the 3'-CCA terminus of tRNAs; can also add nucleotides to the ends of RNA molecules by using nucleoside diphosphates as substrates, but this may not be physiologically important. Probably plays a role in initiation of 16S rRNA degradation (leading to ribosome degradation) during starvation.</text>
</comment>
<evidence type="ECO:0000313" key="10">
    <source>
        <dbReference type="EMBL" id="MEE2526663.1"/>
    </source>
</evidence>
<feature type="binding site" evidence="7">
    <location>
        <begin position="124"/>
        <end position="126"/>
    </location>
    <ligand>
        <name>phosphate</name>
        <dbReference type="ChEBI" id="CHEBI:43474"/>
        <note>substrate</note>
    </ligand>
</feature>
<dbReference type="InterPro" id="IPR002381">
    <property type="entry name" value="RNase_PH_bac-type"/>
</dbReference>
<dbReference type="InterPro" id="IPR050080">
    <property type="entry name" value="RNase_PH"/>
</dbReference>
<dbReference type="PANTHER" id="PTHR11953">
    <property type="entry name" value="EXOSOME COMPLEX COMPONENT"/>
    <property type="match status" value="1"/>
</dbReference>
<dbReference type="SUPFAM" id="SSF55666">
    <property type="entry name" value="Ribonuclease PH domain 2-like"/>
    <property type="match status" value="1"/>
</dbReference>
<dbReference type="SUPFAM" id="SSF54211">
    <property type="entry name" value="Ribosomal protein S5 domain 2-like"/>
    <property type="match status" value="1"/>
</dbReference>
<evidence type="ECO:0000256" key="3">
    <source>
        <dbReference type="ARBA" id="ARBA00022555"/>
    </source>
</evidence>
<keyword evidence="3 7" id="KW-0820">tRNA-binding</keyword>
<organism evidence="10 11">
    <name type="scientific">Hyphobacterium lacteum</name>
    <dbReference type="NCBI Taxonomy" id="3116575"/>
    <lineage>
        <taxon>Bacteria</taxon>
        <taxon>Pseudomonadati</taxon>
        <taxon>Pseudomonadota</taxon>
        <taxon>Alphaproteobacteria</taxon>
        <taxon>Maricaulales</taxon>
        <taxon>Maricaulaceae</taxon>
        <taxon>Hyphobacterium</taxon>
    </lineage>
</organism>
<evidence type="ECO:0000256" key="5">
    <source>
        <dbReference type="ARBA" id="ARBA00022695"/>
    </source>
</evidence>
<dbReference type="EC" id="2.7.7.56" evidence="7"/>
<feature type="binding site" evidence="7">
    <location>
        <position position="86"/>
    </location>
    <ligand>
        <name>phosphate</name>
        <dbReference type="ChEBI" id="CHEBI:43474"/>
        <note>substrate</note>
    </ligand>
</feature>
<evidence type="ECO:0000256" key="7">
    <source>
        <dbReference type="HAMAP-Rule" id="MF_00564"/>
    </source>
</evidence>
<comment type="subunit">
    <text evidence="7">Homohexameric ring arranged as a trimer of dimers.</text>
</comment>
<dbReference type="InterPro" id="IPR018336">
    <property type="entry name" value="RNase_PH_CS"/>
</dbReference>
<evidence type="ECO:0000256" key="2">
    <source>
        <dbReference type="ARBA" id="ARBA00022552"/>
    </source>
</evidence>
<dbReference type="InterPro" id="IPR015847">
    <property type="entry name" value="ExoRNase_PH_dom2"/>
</dbReference>
<feature type="domain" description="Exoribonuclease phosphorolytic" evidence="8">
    <location>
        <begin position="11"/>
        <end position="140"/>
    </location>
</feature>
<dbReference type="EMBL" id="JAZDRP010000005">
    <property type="protein sequence ID" value="MEE2526663.1"/>
    <property type="molecule type" value="Genomic_DNA"/>
</dbReference>
<dbReference type="Proteomes" id="UP001354971">
    <property type="component" value="Unassembled WGS sequence"/>
</dbReference>
<evidence type="ECO:0000256" key="1">
    <source>
        <dbReference type="ARBA" id="ARBA00006678"/>
    </source>
</evidence>
<dbReference type="CDD" id="cd11362">
    <property type="entry name" value="RNase_PH_bact"/>
    <property type="match status" value="1"/>
</dbReference>
<dbReference type="HAMAP" id="MF_00564">
    <property type="entry name" value="RNase_PH"/>
    <property type="match status" value="1"/>
</dbReference>
<dbReference type="InterPro" id="IPR036345">
    <property type="entry name" value="ExoRNase_PH_dom2_sf"/>
</dbReference>
<keyword evidence="5 7" id="KW-0548">Nucleotidyltransferase</keyword>
<accession>A0ABU7LRX8</accession>
<evidence type="ECO:0000259" key="9">
    <source>
        <dbReference type="Pfam" id="PF03725"/>
    </source>
</evidence>
<reference evidence="10 11" key="1">
    <citation type="submission" date="2024-01" db="EMBL/GenBank/DDBJ databases">
        <title>Hyphobacterium bacterium isolated from marine sediment.</title>
        <authorList>
            <person name="Zhao S."/>
        </authorList>
    </citation>
    <scope>NUCLEOTIDE SEQUENCE [LARGE SCALE GENOMIC DNA]</scope>
    <source>
        <strain evidence="11">HN65</strain>
    </source>
</reference>
<keyword evidence="11" id="KW-1185">Reference proteome</keyword>
<proteinExistence type="inferred from homology"/>
<dbReference type="InterPro" id="IPR001247">
    <property type="entry name" value="ExoRNase_PH_dom1"/>
</dbReference>
<dbReference type="Pfam" id="PF01138">
    <property type="entry name" value="RNase_PH"/>
    <property type="match status" value="1"/>
</dbReference>
<evidence type="ECO:0000256" key="6">
    <source>
        <dbReference type="ARBA" id="ARBA00022884"/>
    </source>
</evidence>
<evidence type="ECO:0000313" key="11">
    <source>
        <dbReference type="Proteomes" id="UP001354971"/>
    </source>
</evidence>
<evidence type="ECO:0000256" key="4">
    <source>
        <dbReference type="ARBA" id="ARBA00022694"/>
    </source>
</evidence>
<dbReference type="PANTHER" id="PTHR11953:SF0">
    <property type="entry name" value="EXOSOME COMPLEX COMPONENT RRP41"/>
    <property type="match status" value="1"/>
</dbReference>
<dbReference type="Gene3D" id="3.30.230.70">
    <property type="entry name" value="GHMP Kinase, N-terminal domain"/>
    <property type="match status" value="1"/>
</dbReference>
<dbReference type="NCBIfam" id="TIGR01966">
    <property type="entry name" value="RNasePH"/>
    <property type="match status" value="1"/>
</dbReference>
<name>A0ABU7LRX8_9PROT</name>
<protein>
    <recommendedName>
        <fullName evidence="7">Ribonuclease PH</fullName>
        <shortName evidence="7">RNase PH</shortName>
        <ecNumber evidence="7">2.7.7.56</ecNumber>
    </recommendedName>
    <alternativeName>
        <fullName evidence="7">tRNA nucleotidyltransferase</fullName>
    </alternativeName>
</protein>
<evidence type="ECO:0000259" key="8">
    <source>
        <dbReference type="Pfam" id="PF01138"/>
    </source>
</evidence>
<dbReference type="Pfam" id="PF03725">
    <property type="entry name" value="RNase_PH_C"/>
    <property type="match status" value="1"/>
</dbReference>
<keyword evidence="2 7" id="KW-0698">rRNA processing</keyword>
<keyword evidence="4 7" id="KW-0819">tRNA processing</keyword>
<sequence length="236" mass="25440">MRPYGRAHDALRDVVIETGVSPYAEGSCLIKCGNTHVLCTATVEENVPPWMRNSGKGWVTAEYGMLPRATHTRMRREASSGKQSGRTQEIQRLIGRSLRAVVDLKALGERQITLDCDVIQADGGTRTAAITGAWVALKLAINWLIEEGVLKSDPVYGQLAAVSCGVVGGTARLDLEYEEDSQAETDANFVLTVDGGIVEIQATAEDKPLPEADFAELFALARKGVAELGEIQKSVL</sequence>
<comment type="similarity">
    <text evidence="1 7">Belongs to the RNase PH family.</text>
</comment>
<gene>
    <name evidence="7 10" type="primary">rph</name>
    <name evidence="10" type="ORF">V0U79_09810</name>
</gene>
<feature type="domain" description="Exoribonuclease phosphorolytic" evidence="9">
    <location>
        <begin position="159"/>
        <end position="224"/>
    </location>
</feature>